<dbReference type="InterPro" id="IPR003661">
    <property type="entry name" value="HisK_dim/P_dom"/>
</dbReference>
<evidence type="ECO:0000256" key="6">
    <source>
        <dbReference type="ARBA" id="ARBA00022692"/>
    </source>
</evidence>
<keyword evidence="4" id="KW-0597">Phosphoprotein</keyword>
<evidence type="ECO:0000256" key="2">
    <source>
        <dbReference type="ARBA" id="ARBA00004370"/>
    </source>
</evidence>
<keyword evidence="6 11" id="KW-0812">Transmembrane</keyword>
<evidence type="ECO:0000256" key="7">
    <source>
        <dbReference type="ARBA" id="ARBA00022777"/>
    </source>
</evidence>
<keyword evidence="8 11" id="KW-1133">Transmembrane helix</keyword>
<evidence type="ECO:0000256" key="10">
    <source>
        <dbReference type="ARBA" id="ARBA00023136"/>
    </source>
</evidence>
<dbReference type="PANTHER" id="PTHR45436:SF5">
    <property type="entry name" value="SENSOR HISTIDINE KINASE TRCS"/>
    <property type="match status" value="1"/>
</dbReference>
<dbReference type="CDD" id="cd06225">
    <property type="entry name" value="HAMP"/>
    <property type="match status" value="1"/>
</dbReference>
<comment type="subcellular location">
    <subcellularLocation>
        <location evidence="2">Membrane</location>
    </subcellularLocation>
</comment>
<dbReference type="SMART" id="SM00304">
    <property type="entry name" value="HAMP"/>
    <property type="match status" value="1"/>
</dbReference>
<dbReference type="CDD" id="cd00082">
    <property type="entry name" value="HisKA"/>
    <property type="match status" value="1"/>
</dbReference>
<evidence type="ECO:0000256" key="1">
    <source>
        <dbReference type="ARBA" id="ARBA00000085"/>
    </source>
</evidence>
<protein>
    <recommendedName>
        <fullName evidence="3">histidine kinase</fullName>
        <ecNumber evidence="3">2.7.13.3</ecNumber>
    </recommendedName>
</protein>
<evidence type="ECO:0000256" key="4">
    <source>
        <dbReference type="ARBA" id="ARBA00022553"/>
    </source>
</evidence>
<name>A0ABY5J5R0_9GAMM</name>
<dbReference type="PANTHER" id="PTHR45436">
    <property type="entry name" value="SENSOR HISTIDINE KINASE YKOH"/>
    <property type="match status" value="1"/>
</dbReference>
<dbReference type="Pfam" id="PF02518">
    <property type="entry name" value="HATPase_c"/>
    <property type="match status" value="1"/>
</dbReference>
<dbReference type="EMBL" id="CP076114">
    <property type="protein sequence ID" value="UUD63360.1"/>
    <property type="molecule type" value="Genomic_DNA"/>
</dbReference>
<dbReference type="Proteomes" id="UP000887421">
    <property type="component" value="Chromosome"/>
</dbReference>
<dbReference type="SMART" id="SM00388">
    <property type="entry name" value="HisKA"/>
    <property type="match status" value="1"/>
</dbReference>
<organism evidence="14 15">
    <name type="scientific">Phytopseudomonas seleniipraecipitans</name>
    <dbReference type="NCBI Taxonomy" id="640205"/>
    <lineage>
        <taxon>Bacteria</taxon>
        <taxon>Pseudomonadati</taxon>
        <taxon>Pseudomonadota</taxon>
        <taxon>Gammaproteobacteria</taxon>
        <taxon>Pseudomonadales</taxon>
        <taxon>Pseudomonadaceae</taxon>
        <taxon>Phytopseudomonas</taxon>
    </lineage>
</organism>
<dbReference type="InterPro" id="IPR050428">
    <property type="entry name" value="TCS_sensor_his_kinase"/>
</dbReference>
<evidence type="ECO:0000313" key="14">
    <source>
        <dbReference type="EMBL" id="UUD63360.1"/>
    </source>
</evidence>
<dbReference type="InterPro" id="IPR004358">
    <property type="entry name" value="Sig_transdc_His_kin-like_C"/>
</dbReference>
<keyword evidence="10 11" id="KW-0472">Membrane</keyword>
<dbReference type="InterPro" id="IPR036097">
    <property type="entry name" value="HisK_dim/P_sf"/>
</dbReference>
<dbReference type="RefSeq" id="WP_070881319.1">
    <property type="nucleotide sequence ID" value="NZ_CP076114.1"/>
</dbReference>
<evidence type="ECO:0000256" key="9">
    <source>
        <dbReference type="ARBA" id="ARBA00023012"/>
    </source>
</evidence>
<feature type="domain" description="HAMP" evidence="13">
    <location>
        <begin position="197"/>
        <end position="250"/>
    </location>
</feature>
<dbReference type="GO" id="GO:0016301">
    <property type="term" value="F:kinase activity"/>
    <property type="evidence" value="ECO:0007669"/>
    <property type="project" value="UniProtKB-KW"/>
</dbReference>
<keyword evidence="15" id="KW-1185">Reference proteome</keyword>
<evidence type="ECO:0000256" key="8">
    <source>
        <dbReference type="ARBA" id="ARBA00022989"/>
    </source>
</evidence>
<dbReference type="Gene3D" id="3.30.565.10">
    <property type="entry name" value="Histidine kinase-like ATPase, C-terminal domain"/>
    <property type="match status" value="1"/>
</dbReference>
<comment type="catalytic activity">
    <reaction evidence="1">
        <text>ATP + protein L-histidine = ADP + protein N-phospho-L-histidine.</text>
        <dbReference type="EC" id="2.7.13.3"/>
    </reaction>
</comment>
<dbReference type="InterPro" id="IPR005467">
    <property type="entry name" value="His_kinase_dom"/>
</dbReference>
<dbReference type="CDD" id="cd00075">
    <property type="entry name" value="HATPase"/>
    <property type="match status" value="1"/>
</dbReference>
<dbReference type="SUPFAM" id="SSF47384">
    <property type="entry name" value="Homodimeric domain of signal transducing histidine kinase"/>
    <property type="match status" value="1"/>
</dbReference>
<evidence type="ECO:0000259" key="12">
    <source>
        <dbReference type="PROSITE" id="PS50109"/>
    </source>
</evidence>
<dbReference type="InterPro" id="IPR036890">
    <property type="entry name" value="HATPase_C_sf"/>
</dbReference>
<dbReference type="InterPro" id="IPR003594">
    <property type="entry name" value="HATPase_dom"/>
</dbReference>
<evidence type="ECO:0000259" key="13">
    <source>
        <dbReference type="PROSITE" id="PS50885"/>
    </source>
</evidence>
<feature type="transmembrane region" description="Helical" evidence="11">
    <location>
        <begin position="168"/>
        <end position="194"/>
    </location>
</feature>
<keyword evidence="7 14" id="KW-0418">Kinase</keyword>
<feature type="transmembrane region" description="Helical" evidence="11">
    <location>
        <begin position="12"/>
        <end position="38"/>
    </location>
</feature>
<evidence type="ECO:0000313" key="15">
    <source>
        <dbReference type="Proteomes" id="UP000887421"/>
    </source>
</evidence>
<dbReference type="PRINTS" id="PR00344">
    <property type="entry name" value="BCTRLSENSOR"/>
</dbReference>
<evidence type="ECO:0000256" key="3">
    <source>
        <dbReference type="ARBA" id="ARBA00012438"/>
    </source>
</evidence>
<dbReference type="SMART" id="SM00387">
    <property type="entry name" value="HATPase_c"/>
    <property type="match status" value="1"/>
</dbReference>
<evidence type="ECO:0000256" key="11">
    <source>
        <dbReference type="SAM" id="Phobius"/>
    </source>
</evidence>
<dbReference type="PROSITE" id="PS50885">
    <property type="entry name" value="HAMP"/>
    <property type="match status" value="1"/>
</dbReference>
<dbReference type="EC" id="2.7.13.3" evidence="3"/>
<keyword evidence="9" id="KW-0902">Two-component regulatory system</keyword>
<keyword evidence="5" id="KW-0808">Transferase</keyword>
<proteinExistence type="predicted"/>
<dbReference type="InterPro" id="IPR003660">
    <property type="entry name" value="HAMP_dom"/>
</dbReference>
<dbReference type="Pfam" id="PF00512">
    <property type="entry name" value="HisKA"/>
    <property type="match status" value="1"/>
</dbReference>
<gene>
    <name evidence="14" type="ORF">D16iCDA_16950</name>
</gene>
<evidence type="ECO:0000256" key="5">
    <source>
        <dbReference type="ARBA" id="ARBA00022679"/>
    </source>
</evidence>
<dbReference type="SUPFAM" id="SSF55874">
    <property type="entry name" value="ATPase domain of HSP90 chaperone/DNA topoisomerase II/histidine kinase"/>
    <property type="match status" value="1"/>
</dbReference>
<dbReference type="Gene3D" id="1.10.287.130">
    <property type="match status" value="1"/>
</dbReference>
<sequence>MRFASRKWLNSLAVKVLLAYVAGAVLTASLVMLAVLLVSNSQNDAISGAEVTDTTKDMADDLVFDSNGIPVGLHLRDFDGDWIFDSLRQETAYRVLDSSGNIVLSSPRSEVVWPQSSDAGTTLPESFSFTQRGVPMHGATERVEHGGRIWYLQFTASTRFFHLVYHAFALPFTGLGIVLFSVILLLVFGACVYVTLRYTFKPLRDVSNSAASISPRSLHARLQTDAIPDEIAPLVDSFNKVLERLEHGYRVQQEFLATAAHELKTPLALIRAQIELMAQDNGRVALLNDVEHMTRQVHQLLHLAEASEIQSYRFERVNIREVASEAVSFLQRMADTAQVRLMLTGAAEPTWRADRGALFTLLKNLLENAIQHAPLNSDVHIEIGHDTLTLRDWGPGVNTEQLAHIFTRFWRGAHRRDHGAGLGLTICQEIATAHGWKLEAHRAEPGLLFALETGEQRRASSRVAGTL</sequence>
<reference evidence="14" key="1">
    <citation type="submission" date="2021-05" db="EMBL/GenBank/DDBJ databases">
        <title>Complete genome sequence of Pseudomonas seleniipraecipitans strain D1-6.</title>
        <authorList>
            <person name="Lafi F."/>
            <person name="Eida A."/>
            <person name="Alam I."/>
            <person name="Hert H."/>
            <person name="Saad M."/>
        </authorList>
    </citation>
    <scope>NUCLEOTIDE SEQUENCE</scope>
    <source>
        <strain evidence="14">D1-6</strain>
    </source>
</reference>
<dbReference type="PROSITE" id="PS50109">
    <property type="entry name" value="HIS_KIN"/>
    <property type="match status" value="1"/>
</dbReference>
<feature type="domain" description="Histidine kinase" evidence="12">
    <location>
        <begin position="258"/>
        <end position="457"/>
    </location>
</feature>
<accession>A0ABY5J5R0</accession>